<dbReference type="AlphaFoldDB" id="A0A382M4H2"/>
<protein>
    <submittedName>
        <fullName evidence="1">Uncharacterized protein</fullName>
    </submittedName>
</protein>
<name>A0A382M4H2_9ZZZZ</name>
<reference evidence="1" key="1">
    <citation type="submission" date="2018-05" db="EMBL/GenBank/DDBJ databases">
        <authorList>
            <person name="Lanie J.A."/>
            <person name="Ng W.-L."/>
            <person name="Kazmierczak K.M."/>
            <person name="Andrzejewski T.M."/>
            <person name="Davidsen T.M."/>
            <person name="Wayne K.J."/>
            <person name="Tettelin H."/>
            <person name="Glass J.I."/>
            <person name="Rusch D."/>
            <person name="Podicherti R."/>
            <person name="Tsui H.-C.T."/>
            <person name="Winkler M.E."/>
        </authorList>
    </citation>
    <scope>NUCLEOTIDE SEQUENCE</scope>
</reference>
<organism evidence="1">
    <name type="scientific">marine metagenome</name>
    <dbReference type="NCBI Taxonomy" id="408172"/>
    <lineage>
        <taxon>unclassified sequences</taxon>
        <taxon>metagenomes</taxon>
        <taxon>ecological metagenomes</taxon>
    </lineage>
</organism>
<gene>
    <name evidence="1" type="ORF">METZ01_LOCUS296667</name>
</gene>
<sequence length="45" mass="4894">MTTLAEVAREEGLEKLMFDVVAEVGIAARHTAHKLGFVPVTALRD</sequence>
<accession>A0A382M4H2</accession>
<evidence type="ECO:0000313" key="1">
    <source>
        <dbReference type="EMBL" id="SVC43813.1"/>
    </source>
</evidence>
<dbReference type="EMBL" id="UINC01091217">
    <property type="protein sequence ID" value="SVC43813.1"/>
    <property type="molecule type" value="Genomic_DNA"/>
</dbReference>
<proteinExistence type="predicted"/>
<feature type="non-terminal residue" evidence="1">
    <location>
        <position position="45"/>
    </location>
</feature>